<comment type="caution">
    <text evidence="1">The sequence shown here is derived from an EMBL/GenBank/DDBJ whole genome shotgun (WGS) entry which is preliminary data.</text>
</comment>
<sequence length="100" mass="11688">MKQYWTWRGKYIGVRQGDYLVTYGGNVLGKFYGQELYNQEGHYIGEIGRNERMFRDVTKNGFRRPIFSYGVKGSISPCYRDCSAYPLLAGQEDFVFTEDK</sequence>
<reference evidence="1 2" key="1">
    <citation type="submission" date="2011-08" db="EMBL/GenBank/DDBJ databases">
        <title>The Genome Sequence of Clostridium hathewayi WAL-18680.</title>
        <authorList>
            <consortium name="The Broad Institute Genome Sequencing Platform"/>
            <person name="Earl A."/>
            <person name="Ward D."/>
            <person name="Feldgarden M."/>
            <person name="Gevers D."/>
            <person name="Finegold S.M."/>
            <person name="Summanen P.H."/>
            <person name="Molitoris D.R."/>
            <person name="Song M."/>
            <person name="Daigneault M."/>
            <person name="Allen-Vercoe E."/>
            <person name="Young S.K."/>
            <person name="Zeng Q."/>
            <person name="Gargeya S."/>
            <person name="Fitzgerald M."/>
            <person name="Haas B."/>
            <person name="Abouelleil A."/>
            <person name="Alvarado L."/>
            <person name="Arachchi H.M."/>
            <person name="Berlin A."/>
            <person name="Brown A."/>
            <person name="Chapman S.B."/>
            <person name="Chen Z."/>
            <person name="Dunbar C."/>
            <person name="Freedman E."/>
            <person name="Gearin G."/>
            <person name="Gellesch M."/>
            <person name="Goldberg J."/>
            <person name="Griggs A."/>
            <person name="Gujja S."/>
            <person name="Heiman D."/>
            <person name="Howarth C."/>
            <person name="Larson L."/>
            <person name="Lui A."/>
            <person name="MacDonald P.J.P."/>
            <person name="Montmayeur A."/>
            <person name="Murphy C."/>
            <person name="Neiman D."/>
            <person name="Pearson M."/>
            <person name="Priest M."/>
            <person name="Roberts A."/>
            <person name="Saif S."/>
            <person name="Shea T."/>
            <person name="Shenoy N."/>
            <person name="Sisk P."/>
            <person name="Stolte C."/>
            <person name="Sykes S."/>
            <person name="Wortman J."/>
            <person name="Nusbaum C."/>
            <person name="Birren B."/>
        </authorList>
    </citation>
    <scope>NUCLEOTIDE SEQUENCE [LARGE SCALE GENOMIC DNA]</scope>
    <source>
        <strain evidence="1 2">WAL-18680</strain>
    </source>
</reference>
<dbReference type="OrthoDB" id="1551203at2"/>
<name>G5IAK2_9FIRM</name>
<dbReference type="AlphaFoldDB" id="G5IAK2"/>
<keyword evidence="2" id="KW-1185">Reference proteome</keyword>
<dbReference type="HOGENOM" id="CLU_163195_0_0_9"/>
<evidence type="ECO:0000313" key="1">
    <source>
        <dbReference type="EMBL" id="EHI61451.1"/>
    </source>
</evidence>
<organism evidence="1 2">
    <name type="scientific">Hungatella hathewayi WAL-18680</name>
    <dbReference type="NCBI Taxonomy" id="742737"/>
    <lineage>
        <taxon>Bacteria</taxon>
        <taxon>Bacillati</taxon>
        <taxon>Bacillota</taxon>
        <taxon>Clostridia</taxon>
        <taxon>Lachnospirales</taxon>
        <taxon>Lachnospiraceae</taxon>
        <taxon>Hungatella</taxon>
    </lineage>
</organism>
<dbReference type="PATRIC" id="fig|742737.3.peg.473"/>
<evidence type="ECO:0000313" key="2">
    <source>
        <dbReference type="Proteomes" id="UP000005384"/>
    </source>
</evidence>
<gene>
    <name evidence="1" type="ORF">HMPREF9473_00474</name>
</gene>
<accession>G5IAK2</accession>
<dbReference type="RefSeq" id="WP_006778456.1">
    <property type="nucleotide sequence ID" value="NZ_CP040506.1"/>
</dbReference>
<proteinExistence type="predicted"/>
<dbReference type="EMBL" id="ADLN01000002">
    <property type="protein sequence ID" value="EHI61451.1"/>
    <property type="molecule type" value="Genomic_DNA"/>
</dbReference>
<dbReference type="Proteomes" id="UP000005384">
    <property type="component" value="Unassembled WGS sequence"/>
</dbReference>
<protein>
    <submittedName>
        <fullName evidence="1">Uncharacterized protein</fullName>
    </submittedName>
</protein>